<evidence type="ECO:0000259" key="9">
    <source>
        <dbReference type="Pfam" id="PF01555"/>
    </source>
</evidence>
<evidence type="ECO:0000256" key="5">
    <source>
        <dbReference type="ARBA" id="ARBA00022691"/>
    </source>
</evidence>
<dbReference type="InterPro" id="IPR002941">
    <property type="entry name" value="DNA_methylase_N4/N6"/>
</dbReference>
<dbReference type="InterPro" id="IPR001091">
    <property type="entry name" value="RM_Methyltransferase"/>
</dbReference>
<dbReference type="Pfam" id="PF01555">
    <property type="entry name" value="N6_N4_Mtase"/>
    <property type="match status" value="2"/>
</dbReference>
<keyword evidence="7" id="KW-0238">DNA-binding</keyword>
<comment type="catalytic activity">
    <reaction evidence="8">
        <text>a 2'-deoxycytidine in DNA + S-adenosyl-L-methionine = an N(4)-methyl-2'-deoxycytidine in DNA + S-adenosyl-L-homocysteine + H(+)</text>
        <dbReference type="Rhea" id="RHEA:16857"/>
        <dbReference type="Rhea" id="RHEA-COMP:11369"/>
        <dbReference type="Rhea" id="RHEA-COMP:13674"/>
        <dbReference type="ChEBI" id="CHEBI:15378"/>
        <dbReference type="ChEBI" id="CHEBI:57856"/>
        <dbReference type="ChEBI" id="CHEBI:59789"/>
        <dbReference type="ChEBI" id="CHEBI:85452"/>
        <dbReference type="ChEBI" id="CHEBI:137933"/>
        <dbReference type="EC" id="2.1.1.113"/>
    </reaction>
</comment>
<organism evidence="10">
    <name type="scientific">candidate division WOR-3 bacterium</name>
    <dbReference type="NCBI Taxonomy" id="2052148"/>
    <lineage>
        <taxon>Bacteria</taxon>
        <taxon>Bacteria division WOR-3</taxon>
    </lineage>
</organism>
<name>A0A7V3ZWL7_UNCW3</name>
<dbReference type="PRINTS" id="PR00508">
    <property type="entry name" value="S21N4MTFRASE"/>
</dbReference>
<evidence type="ECO:0000256" key="6">
    <source>
        <dbReference type="ARBA" id="ARBA00022747"/>
    </source>
</evidence>
<protein>
    <recommendedName>
        <fullName evidence="2">site-specific DNA-methyltransferase (cytosine-N(4)-specific)</fullName>
        <ecNumber evidence="2">2.1.1.113</ecNumber>
    </recommendedName>
</protein>
<evidence type="ECO:0000256" key="1">
    <source>
        <dbReference type="ARBA" id="ARBA00010203"/>
    </source>
</evidence>
<comment type="similarity">
    <text evidence="1">Belongs to the N(4)/N(6)-methyltransferase family. N(4) subfamily.</text>
</comment>
<dbReference type="GO" id="GO:0032259">
    <property type="term" value="P:methylation"/>
    <property type="evidence" value="ECO:0007669"/>
    <property type="project" value="UniProtKB-KW"/>
</dbReference>
<dbReference type="EC" id="2.1.1.113" evidence="2"/>
<dbReference type="EMBL" id="DTDJ01000005">
    <property type="protein sequence ID" value="HGL16776.1"/>
    <property type="molecule type" value="Genomic_DNA"/>
</dbReference>
<accession>A0A7V3ZWL7</accession>
<dbReference type="GO" id="GO:0009307">
    <property type="term" value="P:DNA restriction-modification system"/>
    <property type="evidence" value="ECO:0007669"/>
    <property type="project" value="UniProtKB-KW"/>
</dbReference>
<keyword evidence="3 10" id="KW-0489">Methyltransferase</keyword>
<reference evidence="10" key="1">
    <citation type="journal article" date="2020" name="mSystems">
        <title>Genome- and Community-Level Interaction Insights into Carbon Utilization and Element Cycling Functions of Hydrothermarchaeota in Hydrothermal Sediment.</title>
        <authorList>
            <person name="Zhou Z."/>
            <person name="Liu Y."/>
            <person name="Xu W."/>
            <person name="Pan J."/>
            <person name="Luo Z.H."/>
            <person name="Li M."/>
        </authorList>
    </citation>
    <scope>NUCLEOTIDE SEQUENCE [LARGE SCALE GENOMIC DNA]</scope>
    <source>
        <strain evidence="10">SpSt-69</strain>
    </source>
</reference>
<keyword evidence="6" id="KW-0680">Restriction system</keyword>
<comment type="caution">
    <text evidence="10">The sequence shown here is derived from an EMBL/GenBank/DDBJ whole genome shotgun (WGS) entry which is preliminary data.</text>
</comment>
<dbReference type="InterPro" id="IPR029063">
    <property type="entry name" value="SAM-dependent_MTases_sf"/>
</dbReference>
<sequence>MKGVWVFKRLGDVWIPKVILGDIRRVIDFIPDNFIDCIITSPPYWMQRDYGHPDQIGREDTPEEYVREIVSVFERLRPKLKRTATVFLNVGYKYLNGELILIPEMIALEMKKKGFTLKNKIIWWKPNAMPTPARDRLNEVYEPILFFVRDDGREVHYFNLEEISEKQKTFEHYMRLLSISPEDLLGARVVDSISARCKKEGKVVGVRYSSSLPLEILVKWDSEEEWIPFGDPLKNYPEEVKFICPSCKGNLSSWDIKLSLANLRKVVCPECETVLCNSPENFPIPVIKSEKHENVQEIIDYNVDVKKYITKVPKSSKFLKAGLKNLTTASPAGRLALVGEYLTVKRRWDIPQFLVALYLKYWRELIGIPIEEIEKKMGYSYTAGHWFRLDFGWWGKGGSIPRPTDWIKLKNLLKFDELYDSLITEKVAVLQTVKPHEKGRNPGDVWEIQLEQYPEAHFSIFPTKLVEMTLKVGCPPNGVVLDPFAGSGTVGEVAMKLNRKAILVELVPEFLDLIKKRCKNKIEVINLPYL</sequence>
<dbReference type="PANTHER" id="PTHR13370">
    <property type="entry name" value="RNA METHYLASE-RELATED"/>
    <property type="match status" value="1"/>
</dbReference>
<feature type="domain" description="DNA methylase N-4/N-6" evidence="9">
    <location>
        <begin position="435"/>
        <end position="516"/>
    </location>
</feature>
<gene>
    <name evidence="10" type="ORF">ENU66_00310</name>
</gene>
<evidence type="ECO:0000256" key="7">
    <source>
        <dbReference type="ARBA" id="ARBA00023125"/>
    </source>
</evidence>
<dbReference type="AlphaFoldDB" id="A0A7V3ZWL7"/>
<dbReference type="InterPro" id="IPR017985">
    <property type="entry name" value="MeTrfase_CN4_CS"/>
</dbReference>
<evidence type="ECO:0000313" key="10">
    <source>
        <dbReference type="EMBL" id="HGL16776.1"/>
    </source>
</evidence>
<dbReference type="SUPFAM" id="SSF53335">
    <property type="entry name" value="S-adenosyl-L-methionine-dependent methyltransferases"/>
    <property type="match status" value="1"/>
</dbReference>
<feature type="domain" description="DNA methylase N-4/N-6" evidence="9">
    <location>
        <begin position="35"/>
        <end position="168"/>
    </location>
</feature>
<evidence type="ECO:0000256" key="2">
    <source>
        <dbReference type="ARBA" id="ARBA00012185"/>
    </source>
</evidence>
<dbReference type="GO" id="GO:0003677">
    <property type="term" value="F:DNA binding"/>
    <property type="evidence" value="ECO:0007669"/>
    <property type="project" value="UniProtKB-KW"/>
</dbReference>
<dbReference type="GO" id="GO:0015667">
    <property type="term" value="F:site-specific DNA-methyltransferase (cytosine-N4-specific) activity"/>
    <property type="evidence" value="ECO:0007669"/>
    <property type="project" value="UniProtKB-EC"/>
</dbReference>
<evidence type="ECO:0000256" key="4">
    <source>
        <dbReference type="ARBA" id="ARBA00022679"/>
    </source>
</evidence>
<evidence type="ECO:0000256" key="3">
    <source>
        <dbReference type="ARBA" id="ARBA00022603"/>
    </source>
</evidence>
<keyword evidence="5" id="KW-0949">S-adenosyl-L-methionine</keyword>
<evidence type="ECO:0000256" key="8">
    <source>
        <dbReference type="ARBA" id="ARBA00049120"/>
    </source>
</evidence>
<dbReference type="GO" id="GO:0005737">
    <property type="term" value="C:cytoplasm"/>
    <property type="evidence" value="ECO:0007669"/>
    <property type="project" value="TreeGrafter"/>
</dbReference>
<dbReference type="PROSITE" id="PS00093">
    <property type="entry name" value="N4_MTASE"/>
    <property type="match status" value="1"/>
</dbReference>
<keyword evidence="4 10" id="KW-0808">Transferase</keyword>
<dbReference type="PANTHER" id="PTHR13370:SF3">
    <property type="entry name" value="TRNA (GUANINE(10)-N2)-METHYLTRANSFERASE HOMOLOG"/>
    <property type="match status" value="1"/>
</dbReference>
<proteinExistence type="inferred from homology"/>
<dbReference type="Gene3D" id="3.40.50.150">
    <property type="entry name" value="Vaccinia Virus protein VP39"/>
    <property type="match status" value="2"/>
</dbReference>
<dbReference type="GO" id="GO:0008170">
    <property type="term" value="F:N-methyltransferase activity"/>
    <property type="evidence" value="ECO:0007669"/>
    <property type="project" value="InterPro"/>
</dbReference>